<dbReference type="EMBL" id="JAVAIL010000001">
    <property type="protein sequence ID" value="MDP4538460.1"/>
    <property type="molecule type" value="Genomic_DNA"/>
</dbReference>
<organism evidence="1 2">
    <name type="scientific">Qipengyuania benthica</name>
    <dbReference type="NCBI Taxonomy" id="3067651"/>
    <lineage>
        <taxon>Bacteria</taxon>
        <taxon>Pseudomonadati</taxon>
        <taxon>Pseudomonadota</taxon>
        <taxon>Alphaproteobacteria</taxon>
        <taxon>Sphingomonadales</taxon>
        <taxon>Erythrobacteraceae</taxon>
        <taxon>Qipengyuania</taxon>
    </lineage>
</organism>
<proteinExistence type="predicted"/>
<dbReference type="SUPFAM" id="SSF56281">
    <property type="entry name" value="Metallo-hydrolase/oxidoreductase"/>
    <property type="match status" value="1"/>
</dbReference>
<reference evidence="1 2" key="1">
    <citation type="submission" date="2023-08" db="EMBL/GenBank/DDBJ databases">
        <title>genomic of DY56.</title>
        <authorList>
            <person name="Wang Y."/>
        </authorList>
    </citation>
    <scope>NUCLEOTIDE SEQUENCE [LARGE SCALE GENOMIC DNA]</scope>
    <source>
        <strain evidence="1 2">DY56-A-20</strain>
    </source>
</reference>
<dbReference type="RefSeq" id="WP_305928593.1">
    <property type="nucleotide sequence ID" value="NZ_JAVAIL010000001.1"/>
</dbReference>
<keyword evidence="2" id="KW-1185">Reference proteome</keyword>
<sequence>MSTSLRPRLVNGRYGDPALFVEFSHQREAVLLDMGDLSALSARDLLRVGTVGVSHMHMDHLIGFDALLRVNVGRDARIELAGPEGFADRLGHKLQGYTWDLAQRYTTELVIEAAELVAPECLRRTRFRFSQRFEPEPLGEAEARGGMIFETPRWKLSASILEHHGPCLAFALEEPHRVNVWRNRLDEAGLERGKWLHGLKEAIRRGGDDQLPIRLPSGSAKPLSELRHLVSVEPGGKICYATDLRDTAANRQSLRSLGAGARILFIEASFRAADAALAFDRAHLTTRAAGEIARECEAKRVEPFHFSPRYKDCEAALLAEVEEAFAGSA</sequence>
<accession>A0ABT9H567</accession>
<name>A0ABT9H567_9SPHN</name>
<dbReference type="InterPro" id="IPR036866">
    <property type="entry name" value="RibonucZ/Hydroxyglut_hydro"/>
</dbReference>
<dbReference type="NCBIfam" id="NF002558">
    <property type="entry name" value="PRK02126.1"/>
    <property type="match status" value="1"/>
</dbReference>
<dbReference type="Proteomes" id="UP001235664">
    <property type="component" value="Unassembled WGS sequence"/>
</dbReference>
<comment type="caution">
    <text evidence="1">The sequence shown here is derived from an EMBL/GenBank/DDBJ whole genome shotgun (WGS) entry which is preliminary data.</text>
</comment>
<dbReference type="Gene3D" id="3.60.15.10">
    <property type="entry name" value="Ribonuclease Z/Hydroxyacylglutathione hydrolase-like"/>
    <property type="match status" value="1"/>
</dbReference>
<dbReference type="PANTHER" id="PTHR46018:SF7">
    <property type="entry name" value="RIBONUCLEASE Z"/>
    <property type="match status" value="1"/>
</dbReference>
<dbReference type="PANTHER" id="PTHR46018">
    <property type="entry name" value="ZINC PHOSPHODIESTERASE ELAC PROTEIN 1"/>
    <property type="match status" value="1"/>
</dbReference>
<gene>
    <name evidence="1" type="ORF">Q9K01_02305</name>
</gene>
<protein>
    <submittedName>
        <fullName evidence="1">Uncharacterized protein</fullName>
    </submittedName>
</protein>
<evidence type="ECO:0000313" key="1">
    <source>
        <dbReference type="EMBL" id="MDP4538460.1"/>
    </source>
</evidence>
<evidence type="ECO:0000313" key="2">
    <source>
        <dbReference type="Proteomes" id="UP001235664"/>
    </source>
</evidence>